<accession>I0AIB5</accession>
<dbReference type="Pfam" id="PF04131">
    <property type="entry name" value="NanE"/>
    <property type="match status" value="1"/>
</dbReference>
<dbReference type="HAMAP" id="MF_01235">
    <property type="entry name" value="ManNAc6P_epimer"/>
    <property type="match status" value="1"/>
</dbReference>
<keyword evidence="4 6" id="KW-0413">Isomerase</keyword>
<dbReference type="HOGENOM" id="CLU_086300_1_0_10"/>
<evidence type="ECO:0000256" key="1">
    <source>
        <dbReference type="ARBA" id="ARBA00000056"/>
    </source>
</evidence>
<keyword evidence="8" id="KW-1185">Reference proteome</keyword>
<evidence type="ECO:0000256" key="2">
    <source>
        <dbReference type="ARBA" id="ARBA00002147"/>
    </source>
</evidence>
<dbReference type="NCBIfam" id="NF002231">
    <property type="entry name" value="PRK01130.1"/>
    <property type="match status" value="1"/>
</dbReference>
<dbReference type="PANTHER" id="PTHR36204:SF1">
    <property type="entry name" value="N-ACETYLMANNOSAMINE-6-PHOSPHATE 2-EPIMERASE-RELATED"/>
    <property type="match status" value="1"/>
</dbReference>
<evidence type="ECO:0000256" key="3">
    <source>
        <dbReference type="ARBA" id="ARBA00005081"/>
    </source>
</evidence>
<dbReference type="STRING" id="945713.IALB_1011"/>
<comment type="catalytic activity">
    <reaction evidence="1 6">
        <text>an N-acyl-D-glucosamine 6-phosphate = an N-acyl-D-mannosamine 6-phosphate</text>
        <dbReference type="Rhea" id="RHEA:23932"/>
        <dbReference type="ChEBI" id="CHEBI:57599"/>
        <dbReference type="ChEBI" id="CHEBI:57666"/>
        <dbReference type="EC" id="5.1.3.9"/>
    </reaction>
</comment>
<keyword evidence="5 6" id="KW-0119">Carbohydrate metabolism</keyword>
<dbReference type="GO" id="GO:0019262">
    <property type="term" value="P:N-acetylneuraminate catabolic process"/>
    <property type="evidence" value="ECO:0007669"/>
    <property type="project" value="UniProtKB-UniRule"/>
</dbReference>
<dbReference type="SUPFAM" id="SSF51366">
    <property type="entry name" value="Ribulose-phoshate binding barrel"/>
    <property type="match status" value="1"/>
</dbReference>
<dbReference type="Proteomes" id="UP000007394">
    <property type="component" value="Chromosome"/>
</dbReference>
<evidence type="ECO:0000256" key="5">
    <source>
        <dbReference type="ARBA" id="ARBA00023277"/>
    </source>
</evidence>
<dbReference type="PANTHER" id="PTHR36204">
    <property type="entry name" value="N-ACETYLMANNOSAMINE-6-PHOSPHATE 2-EPIMERASE-RELATED"/>
    <property type="match status" value="1"/>
</dbReference>
<dbReference type="EMBL" id="CP003418">
    <property type="protein sequence ID" value="AFH48722.1"/>
    <property type="molecule type" value="Genomic_DNA"/>
</dbReference>
<organism evidence="7 8">
    <name type="scientific">Ignavibacterium album (strain DSM 19864 / JCM 16511 / NBRC 101810 / Mat9-16)</name>
    <dbReference type="NCBI Taxonomy" id="945713"/>
    <lineage>
        <taxon>Bacteria</taxon>
        <taxon>Pseudomonadati</taxon>
        <taxon>Ignavibacteriota</taxon>
        <taxon>Ignavibacteria</taxon>
        <taxon>Ignavibacteriales</taxon>
        <taxon>Ignavibacteriaceae</taxon>
        <taxon>Ignavibacterium</taxon>
    </lineage>
</organism>
<dbReference type="InterPro" id="IPR011060">
    <property type="entry name" value="RibuloseP-bd_barrel"/>
</dbReference>
<dbReference type="eggNOG" id="COG3010">
    <property type="taxonomic scope" value="Bacteria"/>
</dbReference>
<dbReference type="GO" id="GO:0005975">
    <property type="term" value="P:carbohydrate metabolic process"/>
    <property type="evidence" value="ECO:0007669"/>
    <property type="project" value="UniProtKB-UniRule"/>
</dbReference>
<dbReference type="OrthoDB" id="9781704at2"/>
<dbReference type="GO" id="GO:0047465">
    <property type="term" value="F:N-acylglucosamine-6-phosphate 2-epimerase activity"/>
    <property type="evidence" value="ECO:0007669"/>
    <property type="project" value="UniProtKB-EC"/>
</dbReference>
<comment type="pathway">
    <text evidence="3 6">Amino-sugar metabolism; N-acetylneuraminate degradation; D-fructose 6-phosphate from N-acetylneuraminate: step 3/5.</text>
</comment>
<dbReference type="InterPro" id="IPR013785">
    <property type="entry name" value="Aldolase_TIM"/>
</dbReference>
<dbReference type="PATRIC" id="fig|945713.3.peg.1015"/>
<evidence type="ECO:0000313" key="8">
    <source>
        <dbReference type="Proteomes" id="UP000007394"/>
    </source>
</evidence>
<evidence type="ECO:0000313" key="7">
    <source>
        <dbReference type="EMBL" id="AFH48722.1"/>
    </source>
</evidence>
<proteinExistence type="inferred from homology"/>
<reference evidence="7 8" key="1">
    <citation type="journal article" date="2012" name="Front. Microbiol.">
        <title>Complete genome of Ignavibacterium album, a metabolically versatile, flagellated, facultative anaerobe from the phylum Chlorobi.</title>
        <authorList>
            <person name="Liu Z."/>
            <person name="Frigaard N.-U."/>
            <person name="Vogl K."/>
            <person name="Iino T."/>
            <person name="Ohkuma M."/>
            <person name="Overmann J."/>
            <person name="Bryant D.A."/>
        </authorList>
    </citation>
    <scope>NUCLEOTIDE SEQUENCE [LARGE SCALE GENOMIC DNA]</scope>
    <source>
        <strain evidence="8">DSM 19864 / JCM 16511 / NBRC 101810 / Mat9-16</strain>
    </source>
</reference>
<dbReference type="CDD" id="cd04729">
    <property type="entry name" value="NanE"/>
    <property type="match status" value="1"/>
</dbReference>
<dbReference type="UniPathway" id="UPA00629">
    <property type="reaction ID" value="UER00682"/>
</dbReference>
<dbReference type="KEGG" id="ial:IALB_1011"/>
<sequence>MLNELIEKLKGQLIVSCQAEGDSPFNSPEGVTMFAKAAIMGGAAAIRSEGIEKTKMIIEQTQVPVIGLIKSKFEDGSVRITGSLKDVKDLISIGTHIIAIDGTFRKREKLTGPEFIKKVKSDFNCLVMADIAKEDEAIACAEAGADIVSTTLNGYTPETVGDKIKSPNFELVKSLVDKIKIPIIAEGRINTPQDAKRMIDLGAFAVVVGTAITRPHIVTSWFVEAMKKV</sequence>
<comment type="similarity">
    <text evidence="6">Belongs to the NanE family.</text>
</comment>
<dbReference type="Gene3D" id="3.20.20.70">
    <property type="entry name" value="Aldolase class I"/>
    <property type="match status" value="1"/>
</dbReference>
<evidence type="ECO:0000256" key="6">
    <source>
        <dbReference type="HAMAP-Rule" id="MF_01235"/>
    </source>
</evidence>
<dbReference type="EC" id="5.1.3.9" evidence="6"/>
<dbReference type="InterPro" id="IPR007260">
    <property type="entry name" value="NanE"/>
</dbReference>
<name>I0AIB5_IGNAJ</name>
<evidence type="ECO:0000256" key="4">
    <source>
        <dbReference type="ARBA" id="ARBA00023235"/>
    </source>
</evidence>
<protein>
    <recommendedName>
        <fullName evidence="6">Putative N-acetylmannosamine-6-phosphate 2-epimerase</fullName>
        <ecNumber evidence="6">5.1.3.9</ecNumber>
    </recommendedName>
    <alternativeName>
        <fullName evidence="6">ManNAc-6-P epimerase</fullName>
    </alternativeName>
</protein>
<dbReference type="RefSeq" id="WP_014559877.1">
    <property type="nucleotide sequence ID" value="NC_017464.1"/>
</dbReference>
<comment type="function">
    <text evidence="2 6">Converts N-acetylmannosamine-6-phosphate (ManNAc-6-P) to N-acetylglucosamine-6-phosphate (GlcNAc-6-P).</text>
</comment>
<dbReference type="AlphaFoldDB" id="I0AIB5"/>
<dbReference type="GO" id="GO:0005829">
    <property type="term" value="C:cytosol"/>
    <property type="evidence" value="ECO:0007669"/>
    <property type="project" value="TreeGrafter"/>
</dbReference>
<dbReference type="GO" id="GO:0006053">
    <property type="term" value="P:N-acetylmannosamine catabolic process"/>
    <property type="evidence" value="ECO:0007669"/>
    <property type="project" value="TreeGrafter"/>
</dbReference>
<gene>
    <name evidence="6" type="primary">nanE</name>
    <name evidence="7" type="ordered locus">IALB_1011</name>
</gene>